<dbReference type="InterPro" id="IPR050194">
    <property type="entry name" value="Glycosyltransferase_grp1"/>
</dbReference>
<feature type="domain" description="Glycosyltransferase subfamily 4-like N-terminal" evidence="5">
    <location>
        <begin position="86"/>
        <end position="255"/>
    </location>
</feature>
<name>A0A0G4F5F5_VITBC</name>
<sequence length="523" mass="58285">MRQQSARRAAPDGLFPEVSSTTTLGTGASAPSAEEILDSTDALLDSSVLPVSSPTPRDVLSPDTITIAPPKKIALLVEPTPFTYISGYANRFKELLKHCRRQKDTVEIVTPDDSTNPPKEAYGFRIHNTWSFRLPFYKSLALSTDFPDFKGLRVLKRLKPDLLHVSTPGFLAMTACLYARLLKIPLVMSYHTHLPVYAAKYLGWLPGIVWLSWLALRLFHNLADLTLVTSPQIKSELESHGIQKVDVWQKGIDTETFNPTKRSAAMRSRLSDGHPDDPLLVYIGRLGAEKNLHLLRDVLERVPEARLAFVGAGPCEDELREYFNGTKTVFTGFMTGEALSEAFASGDIFVMPSESETLGFVVLESMASGVPVIGARAGGIPNLIRHGETGFLVQSDDVQQYVDRVRELLSDDALRRRMGEAARREAEQWSWEASMAKLRNIQYPRAILNFRRRMRGGFARLRSRLRLIRIFAVASAVWALRWLTSPFALPAPPLTPAAAATSPSSSDQPTQRERRDVVAFWTV</sequence>
<feature type="transmembrane region" description="Helical" evidence="3">
    <location>
        <begin position="201"/>
        <end position="219"/>
    </location>
</feature>
<dbReference type="OMA" id="ERVDLWQ"/>
<keyword evidence="3" id="KW-0472">Membrane</keyword>
<evidence type="ECO:0000256" key="3">
    <source>
        <dbReference type="SAM" id="Phobius"/>
    </source>
</evidence>
<gene>
    <name evidence="6" type="ORF">Vbra_4131</name>
</gene>
<proteinExistence type="predicted"/>
<keyword evidence="3" id="KW-0812">Transmembrane</keyword>
<feature type="region of interest" description="Disordered" evidence="2">
    <location>
        <begin position="1"/>
        <end position="31"/>
    </location>
</feature>
<dbReference type="Proteomes" id="UP000041254">
    <property type="component" value="Unassembled WGS sequence"/>
</dbReference>
<dbReference type="GO" id="GO:0016757">
    <property type="term" value="F:glycosyltransferase activity"/>
    <property type="evidence" value="ECO:0007669"/>
    <property type="project" value="UniProtKB-KW"/>
</dbReference>
<evidence type="ECO:0000256" key="1">
    <source>
        <dbReference type="ARBA" id="ARBA00022676"/>
    </source>
</evidence>
<feature type="region of interest" description="Disordered" evidence="2">
    <location>
        <begin position="496"/>
        <end position="515"/>
    </location>
</feature>
<evidence type="ECO:0000313" key="6">
    <source>
        <dbReference type="EMBL" id="CEM06974.1"/>
    </source>
</evidence>
<keyword evidence="7" id="KW-1185">Reference proteome</keyword>
<keyword evidence="1" id="KW-0328">Glycosyltransferase</keyword>
<dbReference type="PANTHER" id="PTHR45947:SF3">
    <property type="entry name" value="SULFOQUINOVOSYL TRANSFERASE SQD2"/>
    <property type="match status" value="1"/>
</dbReference>
<dbReference type="Gene3D" id="3.40.50.2000">
    <property type="entry name" value="Glycogen Phosphorylase B"/>
    <property type="match status" value="2"/>
</dbReference>
<dbReference type="InterPro" id="IPR028098">
    <property type="entry name" value="Glyco_trans_4-like_N"/>
</dbReference>
<keyword evidence="1" id="KW-0808">Transferase</keyword>
<feature type="compositionally biased region" description="Low complexity" evidence="2">
    <location>
        <begin position="19"/>
        <end position="31"/>
    </location>
</feature>
<evidence type="ECO:0000313" key="7">
    <source>
        <dbReference type="Proteomes" id="UP000041254"/>
    </source>
</evidence>
<evidence type="ECO:0008006" key="8">
    <source>
        <dbReference type="Google" id="ProtNLM"/>
    </source>
</evidence>
<dbReference type="PANTHER" id="PTHR45947">
    <property type="entry name" value="SULFOQUINOVOSYL TRANSFERASE SQD2"/>
    <property type="match status" value="1"/>
</dbReference>
<dbReference type="OrthoDB" id="443318at2759"/>
<evidence type="ECO:0000259" key="5">
    <source>
        <dbReference type="Pfam" id="PF13439"/>
    </source>
</evidence>
<feature type="transmembrane region" description="Helical" evidence="3">
    <location>
        <begin position="162"/>
        <end position="181"/>
    </location>
</feature>
<evidence type="ECO:0000259" key="4">
    <source>
        <dbReference type="Pfam" id="PF00534"/>
    </source>
</evidence>
<dbReference type="InterPro" id="IPR001296">
    <property type="entry name" value="Glyco_trans_1"/>
</dbReference>
<dbReference type="InParanoid" id="A0A0G4F5F5"/>
<dbReference type="Pfam" id="PF13439">
    <property type="entry name" value="Glyco_transf_4"/>
    <property type="match status" value="1"/>
</dbReference>
<protein>
    <recommendedName>
        <fullName evidence="8">Glycosyltransferase subfamily 4-like N-terminal domain-containing protein</fullName>
    </recommendedName>
</protein>
<keyword evidence="3" id="KW-1133">Transmembrane helix</keyword>
<accession>A0A0G4F5F5</accession>
<feature type="domain" description="Glycosyl transferase family 1" evidence="4">
    <location>
        <begin position="275"/>
        <end position="424"/>
    </location>
</feature>
<dbReference type="Pfam" id="PF00534">
    <property type="entry name" value="Glycos_transf_1"/>
    <property type="match status" value="1"/>
</dbReference>
<dbReference type="AlphaFoldDB" id="A0A0G4F5F5"/>
<dbReference type="CDD" id="cd03814">
    <property type="entry name" value="GT4-like"/>
    <property type="match status" value="1"/>
</dbReference>
<dbReference type="VEuPathDB" id="CryptoDB:Vbra_4131"/>
<evidence type="ECO:0000256" key="2">
    <source>
        <dbReference type="SAM" id="MobiDB-lite"/>
    </source>
</evidence>
<dbReference type="PhylomeDB" id="A0A0G4F5F5"/>
<reference evidence="6 7" key="1">
    <citation type="submission" date="2014-11" db="EMBL/GenBank/DDBJ databases">
        <authorList>
            <person name="Zhu J."/>
            <person name="Qi W."/>
            <person name="Song R."/>
        </authorList>
    </citation>
    <scope>NUCLEOTIDE SEQUENCE [LARGE SCALE GENOMIC DNA]</scope>
</reference>
<dbReference type="SUPFAM" id="SSF53756">
    <property type="entry name" value="UDP-Glycosyltransferase/glycogen phosphorylase"/>
    <property type="match status" value="1"/>
</dbReference>
<feature type="compositionally biased region" description="Low complexity" evidence="2">
    <location>
        <begin position="496"/>
        <end position="506"/>
    </location>
</feature>
<organism evidence="6 7">
    <name type="scientific">Vitrella brassicaformis (strain CCMP3155)</name>
    <dbReference type="NCBI Taxonomy" id="1169540"/>
    <lineage>
        <taxon>Eukaryota</taxon>
        <taxon>Sar</taxon>
        <taxon>Alveolata</taxon>
        <taxon>Colpodellida</taxon>
        <taxon>Vitrellaceae</taxon>
        <taxon>Vitrella</taxon>
    </lineage>
</organism>
<dbReference type="EMBL" id="CDMY01000374">
    <property type="protein sequence ID" value="CEM06974.1"/>
    <property type="molecule type" value="Genomic_DNA"/>
</dbReference>
<feature type="transmembrane region" description="Helical" evidence="3">
    <location>
        <begin position="467"/>
        <end position="484"/>
    </location>
</feature>
<dbReference type="STRING" id="1169540.A0A0G4F5F5"/>